<organism evidence="2 3">
    <name type="scientific">Oceanithermus profundus (strain DSM 14977 / NBRC 100410 / VKM B-2274 / 506)</name>
    <dbReference type="NCBI Taxonomy" id="670487"/>
    <lineage>
        <taxon>Bacteria</taxon>
        <taxon>Thermotogati</taxon>
        <taxon>Deinococcota</taxon>
        <taxon>Deinococci</taxon>
        <taxon>Thermales</taxon>
        <taxon>Thermaceae</taxon>
        <taxon>Oceanithermus</taxon>
    </lineage>
</organism>
<dbReference type="HOGENOM" id="CLU_1546064_0_0_0"/>
<dbReference type="AlphaFoldDB" id="E4UAC5"/>
<dbReference type="STRING" id="670487.Ocepr_2181"/>
<reference evidence="3" key="1">
    <citation type="submission" date="2010-11" db="EMBL/GenBank/DDBJ databases">
        <title>The complete sequence of chromosome of Oceanithermus profundus DSM 14977.</title>
        <authorList>
            <consortium name="US DOE Joint Genome Institute (JGI-PGF)"/>
            <person name="Lucas S."/>
            <person name="Copeland A."/>
            <person name="Lapidus A."/>
            <person name="Bruce D."/>
            <person name="Goodwin L."/>
            <person name="Pitluck S."/>
            <person name="Kyrpides N."/>
            <person name="Mavromatis K."/>
            <person name="Pagani I."/>
            <person name="Ivanova N."/>
            <person name="Zhang X."/>
            <person name="Brettin T."/>
            <person name="Detter J.C."/>
            <person name="Tapia R."/>
            <person name="Han C."/>
            <person name="Land M."/>
            <person name="Hauser L."/>
            <person name="Markowitz V."/>
            <person name="Cheng J.-F."/>
            <person name="Hugenholtz P."/>
            <person name="Woyke T."/>
            <person name="Wu D."/>
            <person name="Tindall B."/>
            <person name="Faehnrich R."/>
            <person name="Brambilla E."/>
            <person name="Klenk H.-P."/>
            <person name="Eisen J.A."/>
        </authorList>
    </citation>
    <scope>NUCLEOTIDE SEQUENCE [LARGE SCALE GENOMIC DNA]</scope>
    <source>
        <strain evidence="3">DSM 14977 / NBRC 100410 / VKM B-2274 / 506</strain>
    </source>
</reference>
<evidence type="ECO:0000256" key="1">
    <source>
        <dbReference type="SAM" id="Coils"/>
    </source>
</evidence>
<dbReference type="KEGG" id="opr:Ocepr_2181"/>
<dbReference type="OrthoDB" id="9828532at2"/>
<dbReference type="EMBL" id="CP002361">
    <property type="protein sequence ID" value="ADR37630.1"/>
    <property type="molecule type" value="Genomic_DNA"/>
</dbReference>
<keyword evidence="3" id="KW-1185">Reference proteome</keyword>
<gene>
    <name evidence="2" type="ordered locus">Ocepr_2181</name>
</gene>
<evidence type="ECO:0000313" key="3">
    <source>
        <dbReference type="Proteomes" id="UP000008722"/>
    </source>
</evidence>
<keyword evidence="1" id="KW-0175">Coiled coil</keyword>
<dbReference type="RefSeq" id="WP_013458800.1">
    <property type="nucleotide sequence ID" value="NC_014761.1"/>
</dbReference>
<dbReference type="Proteomes" id="UP000008722">
    <property type="component" value="Chromosome"/>
</dbReference>
<proteinExistence type="predicted"/>
<protein>
    <submittedName>
        <fullName evidence="2">Uncharacterized protein</fullName>
    </submittedName>
</protein>
<reference evidence="2 3" key="2">
    <citation type="journal article" date="2011" name="Stand. Genomic Sci.">
        <title>Complete genome sequence of Oceanithermus profundus type strain (506).</title>
        <authorList>
            <person name="Pati A."/>
            <person name="Zhang X."/>
            <person name="Lapidus A."/>
            <person name="Nolan M."/>
            <person name="Lucas S."/>
            <person name="Del Rio T.G."/>
            <person name="Tice H."/>
            <person name="Cheng J.F."/>
            <person name="Tapia R."/>
            <person name="Han C."/>
            <person name="Goodwin L."/>
            <person name="Pitluck S."/>
            <person name="Liolios K."/>
            <person name="Pagani I."/>
            <person name="Ivanova N."/>
            <person name="Mavromatis K."/>
            <person name="Chen A."/>
            <person name="Palaniappan K."/>
            <person name="Hauser L."/>
            <person name="Jeffries C.D."/>
            <person name="Brambilla E.M."/>
            <person name="Rohl A."/>
            <person name="Mwirichia R."/>
            <person name="Rohde M."/>
            <person name="Tindall B.J."/>
            <person name="Sikorski J."/>
            <person name="Wirth R."/>
            <person name="Goker M."/>
            <person name="Woyke T."/>
            <person name="Detter J.C."/>
            <person name="Bristow J."/>
            <person name="Eisen J.A."/>
            <person name="Markowitz V."/>
            <person name="Hugenholtz P."/>
            <person name="Kyrpides N.C."/>
            <person name="Klenk H.P."/>
            <person name="Land M."/>
        </authorList>
    </citation>
    <scope>NUCLEOTIDE SEQUENCE [LARGE SCALE GENOMIC DNA]</scope>
    <source>
        <strain evidence="3">DSM 14977 / NBRC 100410 / VKM B-2274 / 506</strain>
    </source>
</reference>
<sequence precursor="true">MTQKLKYALLGFLVAALGLWGLAVTIPNSFSSGEVVSAAKMNENFQALKTAVDTLEAKVAALEDKLSAVGPGQKALASKDGAMARALVRWNGTSVSVDNLWSFNSSGSGITATRTGPGEYQVDFLDLAAANTPYGTAVASTRDNTGVRCEAWSVTNEGNTAPDVRVLVECRNPSGALTDTSFRVLYVR</sequence>
<accession>E4UAC5</accession>
<dbReference type="eggNOG" id="ENOG5030JU0">
    <property type="taxonomic scope" value="Bacteria"/>
</dbReference>
<name>E4UAC5_OCEP5</name>
<evidence type="ECO:0000313" key="2">
    <source>
        <dbReference type="EMBL" id="ADR37630.1"/>
    </source>
</evidence>
<feature type="coiled-coil region" evidence="1">
    <location>
        <begin position="38"/>
        <end position="65"/>
    </location>
</feature>